<dbReference type="GO" id="GO:0005886">
    <property type="term" value="C:plasma membrane"/>
    <property type="evidence" value="ECO:0007669"/>
    <property type="project" value="UniProtKB-SubCell"/>
</dbReference>
<dbReference type="CDD" id="cd08010">
    <property type="entry name" value="MltG_like"/>
    <property type="match status" value="1"/>
</dbReference>
<organism evidence="9 10">
    <name type="scientific">Janibacter indicus</name>
    <dbReference type="NCBI Taxonomy" id="857417"/>
    <lineage>
        <taxon>Bacteria</taxon>
        <taxon>Bacillati</taxon>
        <taxon>Actinomycetota</taxon>
        <taxon>Actinomycetes</taxon>
        <taxon>Micrococcales</taxon>
        <taxon>Intrasporangiaceae</taxon>
        <taxon>Janibacter</taxon>
    </lineage>
</organism>
<keyword evidence="2 7" id="KW-0812">Transmembrane</keyword>
<dbReference type="OrthoDB" id="9814591at2"/>
<evidence type="ECO:0000313" key="10">
    <source>
        <dbReference type="Proteomes" id="UP000192634"/>
    </source>
</evidence>
<dbReference type="NCBIfam" id="TIGR00247">
    <property type="entry name" value="endolytic transglycosylase MltG"/>
    <property type="match status" value="1"/>
</dbReference>
<dbReference type="HAMAP" id="MF_02065">
    <property type="entry name" value="MltG"/>
    <property type="match status" value="1"/>
</dbReference>
<dbReference type="Gene3D" id="3.30.1490.480">
    <property type="entry name" value="Endolytic murein transglycosylase"/>
    <property type="match status" value="1"/>
</dbReference>
<comment type="similarity">
    <text evidence="7">Belongs to the transglycosylase MltG family.</text>
</comment>
<evidence type="ECO:0000256" key="3">
    <source>
        <dbReference type="ARBA" id="ARBA00022989"/>
    </source>
</evidence>
<evidence type="ECO:0000256" key="4">
    <source>
        <dbReference type="ARBA" id="ARBA00023136"/>
    </source>
</evidence>
<dbReference type="GO" id="GO:0071555">
    <property type="term" value="P:cell wall organization"/>
    <property type="evidence" value="ECO:0007669"/>
    <property type="project" value="UniProtKB-KW"/>
</dbReference>
<evidence type="ECO:0000313" key="9">
    <source>
        <dbReference type="EMBL" id="SMC78042.1"/>
    </source>
</evidence>
<dbReference type="Proteomes" id="UP000192634">
    <property type="component" value="Unassembled WGS sequence"/>
</dbReference>
<name>A0A1W2BZH5_9MICO</name>
<reference evidence="9 10" key="1">
    <citation type="submission" date="2017-04" db="EMBL/GenBank/DDBJ databases">
        <authorList>
            <person name="Afonso C.L."/>
            <person name="Miller P.J."/>
            <person name="Scott M.A."/>
            <person name="Spackman E."/>
            <person name="Goraichik I."/>
            <person name="Dimitrov K.M."/>
            <person name="Suarez D.L."/>
            <person name="Swayne D.E."/>
        </authorList>
    </citation>
    <scope>NUCLEOTIDE SEQUENCE [LARGE SCALE GENOMIC DNA]</scope>
    <source>
        <strain evidence="9 10">CGMCC 1.12511</strain>
    </source>
</reference>
<evidence type="ECO:0000256" key="5">
    <source>
        <dbReference type="ARBA" id="ARBA00023239"/>
    </source>
</evidence>
<dbReference type="EMBL" id="FWXN01000009">
    <property type="protein sequence ID" value="SMC78042.1"/>
    <property type="molecule type" value="Genomic_DNA"/>
</dbReference>
<evidence type="ECO:0000256" key="2">
    <source>
        <dbReference type="ARBA" id="ARBA00022692"/>
    </source>
</evidence>
<comment type="catalytic activity">
    <reaction evidence="7">
        <text>a peptidoglycan chain = a peptidoglycan chain with N-acetyl-1,6-anhydromuramyl-[peptide] at the reducing end + a peptidoglycan chain with N-acetylglucosamine at the non-reducing end.</text>
        <dbReference type="EC" id="4.2.2.29"/>
    </reaction>
</comment>
<dbReference type="PANTHER" id="PTHR30518">
    <property type="entry name" value="ENDOLYTIC MUREIN TRANSGLYCOSYLASE"/>
    <property type="match status" value="1"/>
</dbReference>
<evidence type="ECO:0000256" key="7">
    <source>
        <dbReference type="HAMAP-Rule" id="MF_02065"/>
    </source>
</evidence>
<comment type="subcellular location">
    <subcellularLocation>
        <location evidence="7">Cell membrane</location>
        <topology evidence="7">Single-pass membrane protein</topology>
    </subcellularLocation>
</comment>
<protein>
    <recommendedName>
        <fullName evidence="7">Endolytic murein transglycosylase</fullName>
        <ecNumber evidence="7">4.2.2.29</ecNumber>
    </recommendedName>
    <alternativeName>
        <fullName evidence="7">Peptidoglycan lytic transglycosylase</fullName>
    </alternativeName>
    <alternativeName>
        <fullName evidence="7">Peptidoglycan polymerization terminase</fullName>
    </alternativeName>
</protein>
<dbReference type="GO" id="GO:0009252">
    <property type="term" value="P:peptidoglycan biosynthetic process"/>
    <property type="evidence" value="ECO:0007669"/>
    <property type="project" value="UniProtKB-UniRule"/>
</dbReference>
<accession>A0A1W2BZH5</accession>
<feature type="site" description="Important for catalytic activity" evidence="7">
    <location>
        <position position="254"/>
    </location>
</feature>
<dbReference type="PANTHER" id="PTHR30518:SF2">
    <property type="entry name" value="ENDOLYTIC MUREIN TRANSGLYCOSYLASE"/>
    <property type="match status" value="1"/>
</dbReference>
<dbReference type="GO" id="GO:0008932">
    <property type="term" value="F:lytic endotransglycosylase activity"/>
    <property type="evidence" value="ECO:0007669"/>
    <property type="project" value="UniProtKB-UniRule"/>
</dbReference>
<evidence type="ECO:0000256" key="1">
    <source>
        <dbReference type="ARBA" id="ARBA00022475"/>
    </source>
</evidence>
<sequence>MNQLDDDIFDDGPREHGRTRRQRRSKEARSSRSGGAGCLAMVIAAAVVVGAVFFAFGSLRSMIPGGSEDKDFEGPGHGKVEVEVASGQAGSEIGETLVEAGVIKSTSSFTEVAATQPDKAASIQPGTYAMLKEMKAADAFDRLLDPKNRVAKGITIPEGLWRSEIYTKLSEGTDVPVADYEKAEKSAQLKLPDEAEGDLEGWLFPSTYEFDKDATAVEQLNEMISMTTKELEKAGVERADWERTLTIASIVEGEAGAADRGKVARVIENRLEDVGGPTVGMLNMDSTVHYVFQERGKAGTTDEMRNSDSPYNTYKHTGLPPGPINNPGAEAIKAAGNPDEGDWLFFVTVDPDTGETKFAETQREHDNNVKEFEQWCAENQDRC</sequence>
<keyword evidence="4 7" id="KW-0472">Membrane</keyword>
<dbReference type="AlphaFoldDB" id="A0A1W2BZH5"/>
<evidence type="ECO:0000256" key="6">
    <source>
        <dbReference type="ARBA" id="ARBA00023316"/>
    </source>
</evidence>
<keyword evidence="5 7" id="KW-0456">Lyase</keyword>
<dbReference type="InterPro" id="IPR003770">
    <property type="entry name" value="MLTG-like"/>
</dbReference>
<feature type="compositionally biased region" description="Acidic residues" evidence="8">
    <location>
        <begin position="1"/>
        <end position="10"/>
    </location>
</feature>
<feature type="transmembrane region" description="Helical" evidence="7">
    <location>
        <begin position="33"/>
        <end position="56"/>
    </location>
</feature>
<dbReference type="Pfam" id="PF02618">
    <property type="entry name" value="YceG"/>
    <property type="match status" value="1"/>
</dbReference>
<comment type="function">
    <text evidence="7">Functions as a peptidoglycan terminase that cleaves nascent peptidoglycan strands endolytically to terminate their elongation.</text>
</comment>
<dbReference type="RefSeq" id="WP_084451790.1">
    <property type="nucleotide sequence ID" value="NZ_FWXN01000009.1"/>
</dbReference>
<keyword evidence="6 7" id="KW-0961">Cell wall biogenesis/degradation</keyword>
<keyword evidence="1 7" id="KW-1003">Cell membrane</keyword>
<feature type="region of interest" description="Disordered" evidence="8">
    <location>
        <begin position="1"/>
        <end position="32"/>
    </location>
</feature>
<keyword evidence="3 7" id="KW-1133">Transmembrane helix</keyword>
<dbReference type="EC" id="4.2.2.29" evidence="7"/>
<proteinExistence type="inferred from homology"/>
<gene>
    <name evidence="7" type="primary">mltG</name>
    <name evidence="9" type="ORF">SAMN06296429_109158</name>
</gene>
<evidence type="ECO:0000256" key="8">
    <source>
        <dbReference type="SAM" id="MobiDB-lite"/>
    </source>
</evidence>